<comment type="caution">
    <text evidence="2">The sequence shown here is derived from an EMBL/GenBank/DDBJ whole genome shotgun (WGS) entry which is preliminary data.</text>
</comment>
<dbReference type="Pfam" id="PF01638">
    <property type="entry name" value="HxlR"/>
    <property type="match status" value="1"/>
</dbReference>
<evidence type="ECO:0000259" key="1">
    <source>
        <dbReference type="Pfam" id="PF01638"/>
    </source>
</evidence>
<dbReference type="Gene3D" id="1.10.10.10">
    <property type="entry name" value="Winged helix-like DNA-binding domain superfamily/Winged helix DNA-binding domain"/>
    <property type="match status" value="1"/>
</dbReference>
<dbReference type="EMBL" id="JASJOS010000009">
    <property type="protein sequence ID" value="MDJ1482742.1"/>
    <property type="molecule type" value="Genomic_DNA"/>
</dbReference>
<gene>
    <name evidence="2" type="ORF">QNI16_19740</name>
</gene>
<dbReference type="InterPro" id="IPR002577">
    <property type="entry name" value="HTH_HxlR"/>
</dbReference>
<proteinExistence type="predicted"/>
<evidence type="ECO:0000313" key="3">
    <source>
        <dbReference type="Proteomes" id="UP001241110"/>
    </source>
</evidence>
<dbReference type="Proteomes" id="UP001241110">
    <property type="component" value="Unassembled WGS sequence"/>
</dbReference>
<evidence type="ECO:0000313" key="2">
    <source>
        <dbReference type="EMBL" id="MDJ1482742.1"/>
    </source>
</evidence>
<feature type="domain" description="HTH hxlR-type" evidence="1">
    <location>
        <begin position="24"/>
        <end position="78"/>
    </location>
</feature>
<accession>A0AAE3QNR9</accession>
<dbReference type="InterPro" id="IPR036388">
    <property type="entry name" value="WH-like_DNA-bd_sf"/>
</dbReference>
<name>A0AAE3QNR9_9BACT</name>
<dbReference type="AlphaFoldDB" id="A0AAE3QNR9"/>
<sequence>MAKANGKHVPVLYFVRYKRPGVLQHIIVADRQVLINQLNERLHHEFSSKIAFDAKIPKVEYQLTKLAKSLLPVIGNLGK</sequence>
<organism evidence="2 3">
    <name type="scientific">Xanthocytophaga flava</name>
    <dbReference type="NCBI Taxonomy" id="3048013"/>
    <lineage>
        <taxon>Bacteria</taxon>
        <taxon>Pseudomonadati</taxon>
        <taxon>Bacteroidota</taxon>
        <taxon>Cytophagia</taxon>
        <taxon>Cytophagales</taxon>
        <taxon>Rhodocytophagaceae</taxon>
        <taxon>Xanthocytophaga</taxon>
    </lineage>
</organism>
<reference evidence="2" key="1">
    <citation type="submission" date="2023-05" db="EMBL/GenBank/DDBJ databases">
        <authorList>
            <person name="Zhang X."/>
        </authorList>
    </citation>
    <scope>NUCLEOTIDE SEQUENCE</scope>
    <source>
        <strain evidence="2">YF14B1</strain>
    </source>
</reference>
<protein>
    <submittedName>
        <fullName evidence="2">Winged helix-turn-helix transcriptional regulator</fullName>
    </submittedName>
</protein>